<dbReference type="AlphaFoldDB" id="A0AA39SAQ1"/>
<proteinExistence type="predicted"/>
<dbReference type="Proteomes" id="UP001168877">
    <property type="component" value="Unassembled WGS sequence"/>
</dbReference>
<dbReference type="Pfam" id="PF23622">
    <property type="entry name" value="LRR_At1g61320_AtMIF1"/>
    <property type="match status" value="1"/>
</dbReference>
<reference evidence="3" key="1">
    <citation type="journal article" date="2022" name="Plant J.">
        <title>Strategies of tolerance reflected in two North American maple genomes.</title>
        <authorList>
            <person name="McEvoy S.L."/>
            <person name="Sezen U.U."/>
            <person name="Trouern-Trend A."/>
            <person name="McMahon S.M."/>
            <person name="Schaberg P.G."/>
            <person name="Yang J."/>
            <person name="Wegrzyn J.L."/>
            <person name="Swenson N.G."/>
        </authorList>
    </citation>
    <scope>NUCLEOTIDE SEQUENCE</scope>
    <source>
        <strain evidence="3">NS2018</strain>
    </source>
</reference>
<dbReference type="InterPro" id="IPR053772">
    <property type="entry name" value="At1g61320/At1g61330-like"/>
</dbReference>
<dbReference type="InterPro" id="IPR032675">
    <property type="entry name" value="LRR_dom_sf"/>
</dbReference>
<dbReference type="InterPro" id="IPR055411">
    <property type="entry name" value="LRR_FXL15/At3g58940/PEG3-like"/>
</dbReference>
<protein>
    <submittedName>
        <fullName evidence="3">Uncharacterized protein</fullName>
    </submittedName>
</protein>
<dbReference type="Gene3D" id="3.80.10.10">
    <property type="entry name" value="Ribonuclease Inhibitor"/>
    <property type="match status" value="2"/>
</dbReference>
<sequence>MSLLDVEGSYSLLDKWIGLVIKNEVRELDFDVPPGKDVKMYTLPQIVFFAKSLTILKLGGCKLEDPSETISFHSLESLTLRDVHINEDMLHKLTIGCPLLEDLFLFNCWGFRRIDVYKPCKLKIIKIEEDSHETVQSVKIVLPSLQGFRLMSGRPKSCTIDLIGCPNLNDLTLISVNLTDQELYCLISNFPLLENLCLSYCDLLNRVSISSYQLKFLRVQGCRNLRSIDVDSPNLLLFNYVNDSIPTISMNALCPWKVTLEMINPDADTHWFLKLKEFLGFANQIKDLELYVDWEERFSLLMSLLDVEGSYSLLDKWIGLVIKNEVRELDFDVPPGKDVKMYTLPQIVFFAKSLTILKLGGCKLEDPSDTISFHSLESLTLRDVHINEDMLHKLTIGCPLLEDLFLFNCWGFRRIDVYNPCKLKIIKIEEDSHETVQSVKIVLPSLQGFRLKSRRPKSCTIDLIGCPNLNDLTLIFVNLTDQELYCLISNFPLLENLCLGFCDLLNRVSISSYQLKFLRVQACRNLRSIDVDSPNLLLFNYFNDSIPTISMNALCPWKVTLERINPDADTLWFLKLKEFLGFTNQIKDLELYVDWDEVPCRFMVFNAHFRPWILKLFNRVGTTFYHSYVFIESKNMIEWARIIRLLCANGFVSFAINLHSVLDGIIEHNTSLNSTTIFAHPDFTFVRFHILPQRLTYKELAFLPDKTMLRTLVADQDLEINGGVNNYTIRIGNR</sequence>
<dbReference type="PANTHER" id="PTHR34145">
    <property type="entry name" value="OS02G0105600 PROTEIN"/>
    <property type="match status" value="1"/>
</dbReference>
<evidence type="ECO:0000313" key="3">
    <source>
        <dbReference type="EMBL" id="KAK0588423.1"/>
    </source>
</evidence>
<evidence type="ECO:0000259" key="2">
    <source>
        <dbReference type="Pfam" id="PF24758"/>
    </source>
</evidence>
<dbReference type="EMBL" id="JAUESC010000381">
    <property type="protein sequence ID" value="KAK0588423.1"/>
    <property type="molecule type" value="Genomic_DNA"/>
</dbReference>
<gene>
    <name evidence="3" type="ORF">LWI29_000745</name>
</gene>
<feature type="domain" description="At1g61320/AtMIF1 LRR" evidence="1">
    <location>
        <begin position="161"/>
        <end position="292"/>
    </location>
</feature>
<dbReference type="PANTHER" id="PTHR34145:SF51">
    <property type="entry name" value="FBD DOMAIN-CONTAINING PROTEIN"/>
    <property type="match status" value="1"/>
</dbReference>
<name>A0AA39SAQ1_ACESA</name>
<evidence type="ECO:0000259" key="1">
    <source>
        <dbReference type="Pfam" id="PF23622"/>
    </source>
</evidence>
<feature type="domain" description="F-box/LRR-repeat protein 15/At3g58940/PEG3-like LRR" evidence="2">
    <location>
        <begin position="314"/>
        <end position="469"/>
    </location>
</feature>
<organism evidence="3 4">
    <name type="scientific">Acer saccharum</name>
    <name type="common">Sugar maple</name>
    <dbReference type="NCBI Taxonomy" id="4024"/>
    <lineage>
        <taxon>Eukaryota</taxon>
        <taxon>Viridiplantae</taxon>
        <taxon>Streptophyta</taxon>
        <taxon>Embryophyta</taxon>
        <taxon>Tracheophyta</taxon>
        <taxon>Spermatophyta</taxon>
        <taxon>Magnoliopsida</taxon>
        <taxon>eudicotyledons</taxon>
        <taxon>Gunneridae</taxon>
        <taxon>Pentapetalae</taxon>
        <taxon>rosids</taxon>
        <taxon>malvids</taxon>
        <taxon>Sapindales</taxon>
        <taxon>Sapindaceae</taxon>
        <taxon>Hippocastanoideae</taxon>
        <taxon>Acereae</taxon>
        <taxon>Acer</taxon>
    </lineage>
</organism>
<comment type="caution">
    <text evidence="3">The sequence shown here is derived from an EMBL/GenBank/DDBJ whole genome shotgun (WGS) entry which is preliminary data.</text>
</comment>
<feature type="domain" description="F-box/LRR-repeat protein 15/At3g58940/PEG3-like LRR" evidence="2">
    <location>
        <begin position="13"/>
        <end position="135"/>
    </location>
</feature>
<dbReference type="InterPro" id="IPR055357">
    <property type="entry name" value="LRR_At1g61320_AtMIF1"/>
</dbReference>
<accession>A0AA39SAQ1</accession>
<dbReference type="SUPFAM" id="SSF52047">
    <property type="entry name" value="RNI-like"/>
    <property type="match status" value="2"/>
</dbReference>
<evidence type="ECO:0000313" key="4">
    <source>
        <dbReference type="Proteomes" id="UP001168877"/>
    </source>
</evidence>
<keyword evidence="4" id="KW-1185">Reference proteome</keyword>
<reference evidence="3" key="2">
    <citation type="submission" date="2023-06" db="EMBL/GenBank/DDBJ databases">
        <authorList>
            <person name="Swenson N.G."/>
            <person name="Wegrzyn J.L."/>
            <person name="Mcevoy S.L."/>
        </authorList>
    </citation>
    <scope>NUCLEOTIDE SEQUENCE</scope>
    <source>
        <strain evidence="3">NS2018</strain>
        <tissue evidence="3">Leaf</tissue>
    </source>
</reference>
<dbReference type="Pfam" id="PF24758">
    <property type="entry name" value="LRR_At5g56370"/>
    <property type="match status" value="2"/>
</dbReference>